<evidence type="ECO:0000313" key="3">
    <source>
        <dbReference type="Proteomes" id="UP001177003"/>
    </source>
</evidence>
<dbReference type="Proteomes" id="UP001177003">
    <property type="component" value="Chromosome 4"/>
</dbReference>
<dbReference type="GO" id="GO:0004523">
    <property type="term" value="F:RNA-DNA hybrid ribonuclease activity"/>
    <property type="evidence" value="ECO:0007669"/>
    <property type="project" value="InterPro"/>
</dbReference>
<keyword evidence="3" id="KW-1185">Reference proteome</keyword>
<protein>
    <recommendedName>
        <fullName evidence="1">RNase H type-1 domain-containing protein</fullName>
    </recommendedName>
</protein>
<dbReference type="CDD" id="cd06222">
    <property type="entry name" value="RNase_H_like"/>
    <property type="match status" value="1"/>
</dbReference>
<evidence type="ECO:0000313" key="2">
    <source>
        <dbReference type="EMBL" id="CAI9282219.1"/>
    </source>
</evidence>
<dbReference type="Gene3D" id="3.30.420.10">
    <property type="entry name" value="Ribonuclease H-like superfamily/Ribonuclease H"/>
    <property type="match status" value="1"/>
</dbReference>
<evidence type="ECO:0000259" key="1">
    <source>
        <dbReference type="PROSITE" id="PS50879"/>
    </source>
</evidence>
<name>A0AA36E3M1_LACSI</name>
<dbReference type="Pfam" id="PF13456">
    <property type="entry name" value="RVT_3"/>
    <property type="match status" value="1"/>
</dbReference>
<dbReference type="InterPro" id="IPR044730">
    <property type="entry name" value="RNase_H-like_dom_plant"/>
</dbReference>
<dbReference type="PROSITE" id="PS50879">
    <property type="entry name" value="RNASE_H_1"/>
    <property type="match status" value="1"/>
</dbReference>
<reference evidence="2" key="1">
    <citation type="submission" date="2023-04" db="EMBL/GenBank/DDBJ databases">
        <authorList>
            <person name="Vijverberg K."/>
            <person name="Xiong W."/>
            <person name="Schranz E."/>
        </authorList>
    </citation>
    <scope>NUCLEOTIDE SEQUENCE</scope>
</reference>
<organism evidence="2 3">
    <name type="scientific">Lactuca saligna</name>
    <name type="common">Willowleaf lettuce</name>
    <dbReference type="NCBI Taxonomy" id="75948"/>
    <lineage>
        <taxon>Eukaryota</taxon>
        <taxon>Viridiplantae</taxon>
        <taxon>Streptophyta</taxon>
        <taxon>Embryophyta</taxon>
        <taxon>Tracheophyta</taxon>
        <taxon>Spermatophyta</taxon>
        <taxon>Magnoliopsida</taxon>
        <taxon>eudicotyledons</taxon>
        <taxon>Gunneridae</taxon>
        <taxon>Pentapetalae</taxon>
        <taxon>asterids</taxon>
        <taxon>campanulids</taxon>
        <taxon>Asterales</taxon>
        <taxon>Asteraceae</taxon>
        <taxon>Cichorioideae</taxon>
        <taxon>Cichorieae</taxon>
        <taxon>Lactucinae</taxon>
        <taxon>Lactuca</taxon>
    </lineage>
</organism>
<dbReference type="InterPro" id="IPR002156">
    <property type="entry name" value="RNaseH_domain"/>
</dbReference>
<dbReference type="InterPro" id="IPR053151">
    <property type="entry name" value="RNase_H-like"/>
</dbReference>
<proteinExistence type="predicted"/>
<dbReference type="SUPFAM" id="SSF53098">
    <property type="entry name" value="Ribonuclease H-like"/>
    <property type="match status" value="1"/>
</dbReference>
<accession>A0AA36E3M1</accession>
<dbReference type="PANTHER" id="PTHR47723:SF19">
    <property type="entry name" value="POLYNUCLEOTIDYL TRANSFERASE, RIBONUCLEASE H-LIKE SUPERFAMILY PROTEIN"/>
    <property type="match status" value="1"/>
</dbReference>
<feature type="domain" description="RNase H type-1" evidence="1">
    <location>
        <begin position="339"/>
        <end position="399"/>
    </location>
</feature>
<dbReference type="PANTHER" id="PTHR47723">
    <property type="entry name" value="OS05G0353850 PROTEIN"/>
    <property type="match status" value="1"/>
</dbReference>
<gene>
    <name evidence="2" type="ORF">LSALG_LOCUS21868</name>
</gene>
<sequence>MSIGEVYECFIREVGSYMWRDIGFDKETWNDVSKAERVCMFQYLSTWFDFGAITNDPMTTTYWAPLNNQICAQYRGRKNVEKYRLTGSIGDVEAARAQAPTEKHQKRSVGNKKIRKKQVVKNREGTCSYDSACFKKNLNRFEAFHRAHVNKKDEFVDPLVEDKYGTRRGHVRGIGPKPFSVAGTSTSSQWQSQSQAPQPTQDVNVKTFLHNPTFVTAIRDIIRSFKNQVNNEENNDEEDENISLNLTEDTQTTMGLLFMPITVGRIHLHAPHLRPPSCPQCHHEFLLQQQENCNLNLCREIIAMQSTCHHEFLLQQQEKCNLNLYREIMAMKSTWSPPRYNLLKLNTDGSSKGNPGPSSIGGLIRDGNGRWLCGYIGKMKGRSYTSLEAEVWSISKGYV</sequence>
<dbReference type="InterPro" id="IPR036397">
    <property type="entry name" value="RNaseH_sf"/>
</dbReference>
<dbReference type="AlphaFoldDB" id="A0AA36E3M1"/>
<dbReference type="EMBL" id="OX465080">
    <property type="protein sequence ID" value="CAI9282219.1"/>
    <property type="molecule type" value="Genomic_DNA"/>
</dbReference>
<dbReference type="GO" id="GO:0003676">
    <property type="term" value="F:nucleic acid binding"/>
    <property type="evidence" value="ECO:0007669"/>
    <property type="project" value="InterPro"/>
</dbReference>
<dbReference type="InterPro" id="IPR012337">
    <property type="entry name" value="RNaseH-like_sf"/>
</dbReference>